<dbReference type="Gene3D" id="3.50.4.10">
    <property type="entry name" value="Hepatocyte Growth Factor"/>
    <property type="match status" value="2"/>
</dbReference>
<name>A0AAF5PZE0_WUCBA</name>
<dbReference type="PANTHER" id="PTHR47327">
    <property type="entry name" value="FI18240P1-RELATED"/>
    <property type="match status" value="1"/>
</dbReference>
<dbReference type="PANTHER" id="PTHR47327:SF1">
    <property type="entry name" value="RE15579P"/>
    <property type="match status" value="1"/>
</dbReference>
<feature type="domain" description="Apple" evidence="2">
    <location>
        <begin position="29"/>
        <end position="111"/>
    </location>
</feature>
<reference evidence="3" key="1">
    <citation type="submission" date="2015-03" db="EMBL/GenBank/DDBJ databases">
        <title>Wuchereria bancrofti Genome Sequencing Papua New Guinea Strain.</title>
        <authorList>
            <person name="Small S.T."/>
            <person name="Serre D."/>
            <person name="Zimmerman P.A."/>
        </authorList>
    </citation>
    <scope>NUCLEOTIDE SEQUENCE [LARGE SCALE GENOMIC DNA]</scope>
    <source>
        <strain evidence="3">pt0022</strain>
    </source>
</reference>
<proteinExistence type="predicted"/>
<accession>A0AAF5PZE0</accession>
<reference evidence="4" key="3">
    <citation type="submission" date="2024-02" db="UniProtKB">
        <authorList>
            <consortium name="WormBaseParasite"/>
        </authorList>
    </citation>
    <scope>IDENTIFICATION</scope>
    <source>
        <strain evidence="4">pt0022</strain>
    </source>
</reference>
<protein>
    <recommendedName>
        <fullName evidence="2">Apple domain-containing protein</fullName>
    </recommendedName>
</protein>
<sequence length="701" mass="79528">MVLITLLLPINVLIFTISLRFTTATILECFKYYPNYYLGKNGNLVVINISSISSCLDHCLKSQLLYEFICRSAMVNKVQRECILSKWSPNLATFSKYHSKVVYTVFYQNICIPPLDQVQNFTVVPPRTTFSIPITNTRLFMPNSINDKIKNHKSIGVVHDSTVNMENKKKLSFETVFHAAQHVPSPNTINGNIHRFIKSTQTTLSPNQKTTAYYTDYDEERSNNNGNNKDCDDNKKNNDNNNNSDDDNNSNNNNKKYDDNINSGNNNYDSNNSDNGDVDAIDDDDDNHNDDYDNNNNNDDDDGSIYNNNEYEDSDISTDLISTNDNQPISANKNIAYRIAASLLKPTRTVKSVAIKPDPVTIHRGFQHTEPLIPEIVSSTTSFPLKAIITPFINNAITPYSNDNIITTSSNIDITAAATTTIATTTTATTIIITTTTTTITSAMQFIPIPIDMLVPEWNTTTKDSELSIQHQNHTLNIGIVEQELNNRQMIRNGLIKELKCFHYFANKQLNGYRREIIKQIGLQDCLHNCILRISFLCLSVNYNKKTRECILNDGNRIINNVQLISSKLTNYYEYVCLNAQKQGLKAKNTHIGYYNIIKLRKCFSICENAVMYTLNGLIVDNIYTPLECLMACAMSHQVYKTKCYSVNWFKNTRTCYLHTTETDINNLKVTPASDFFLNNCADSNIMMNGSNECEEDYCDN</sequence>
<dbReference type="Pfam" id="PF00024">
    <property type="entry name" value="PAN_1"/>
    <property type="match status" value="3"/>
</dbReference>
<organism evidence="3 4">
    <name type="scientific">Wuchereria bancrofti</name>
    <dbReference type="NCBI Taxonomy" id="6293"/>
    <lineage>
        <taxon>Eukaryota</taxon>
        <taxon>Metazoa</taxon>
        <taxon>Ecdysozoa</taxon>
        <taxon>Nematoda</taxon>
        <taxon>Chromadorea</taxon>
        <taxon>Rhabditida</taxon>
        <taxon>Spirurina</taxon>
        <taxon>Spiruromorpha</taxon>
        <taxon>Filarioidea</taxon>
        <taxon>Onchocercidae</taxon>
        <taxon>Wuchereria</taxon>
    </lineage>
</organism>
<evidence type="ECO:0000313" key="3">
    <source>
        <dbReference type="Proteomes" id="UP000093561"/>
    </source>
</evidence>
<feature type="compositionally biased region" description="Low complexity" evidence="1">
    <location>
        <begin position="239"/>
        <end position="275"/>
    </location>
</feature>
<dbReference type="GO" id="GO:0009653">
    <property type="term" value="P:anatomical structure morphogenesis"/>
    <property type="evidence" value="ECO:0007669"/>
    <property type="project" value="TreeGrafter"/>
</dbReference>
<dbReference type="InterPro" id="IPR003609">
    <property type="entry name" value="Pan_app"/>
</dbReference>
<evidence type="ECO:0000259" key="2">
    <source>
        <dbReference type="PROSITE" id="PS50948"/>
    </source>
</evidence>
<feature type="region of interest" description="Disordered" evidence="1">
    <location>
        <begin position="216"/>
        <end position="311"/>
    </location>
</feature>
<dbReference type="SMART" id="SM00473">
    <property type="entry name" value="PAN_AP"/>
    <property type="match status" value="3"/>
</dbReference>
<feature type="compositionally biased region" description="Basic and acidic residues" evidence="1">
    <location>
        <begin position="229"/>
        <end position="238"/>
    </location>
</feature>
<dbReference type="WBParaSite" id="mrna-Wban_07629">
    <property type="protein sequence ID" value="mrna-Wban_07629"/>
    <property type="gene ID" value="Wban_07629"/>
</dbReference>
<dbReference type="CDD" id="cd01099">
    <property type="entry name" value="PAN_AP_HGF"/>
    <property type="match status" value="2"/>
</dbReference>
<dbReference type="SUPFAM" id="SSF57414">
    <property type="entry name" value="Hairpin loop containing domain-like"/>
    <property type="match status" value="2"/>
</dbReference>
<dbReference type="Proteomes" id="UP000093561">
    <property type="component" value="Unassembled WGS sequence"/>
</dbReference>
<evidence type="ECO:0000256" key="1">
    <source>
        <dbReference type="SAM" id="MobiDB-lite"/>
    </source>
</evidence>
<reference evidence="3" key="2">
    <citation type="journal article" date="2016" name="Mol. Ecol.">
        <title>Population genomics of the filarial nematode parasite Wuchereria bancrofti from mosquitoes.</title>
        <authorList>
            <person name="Small S.T."/>
            <person name="Reimer L.J."/>
            <person name="Tisch D.J."/>
            <person name="King C.L."/>
            <person name="Christensen B.M."/>
            <person name="Siba P.M."/>
            <person name="Kazura J.W."/>
            <person name="Serre D."/>
            <person name="Zimmerman P.A."/>
        </authorList>
    </citation>
    <scope>NUCLEOTIDE SEQUENCE</scope>
    <source>
        <strain evidence="3">pt0022</strain>
    </source>
</reference>
<dbReference type="PROSITE" id="PS50948">
    <property type="entry name" value="PAN"/>
    <property type="match status" value="3"/>
</dbReference>
<feature type="domain" description="Apple" evidence="2">
    <location>
        <begin position="501"/>
        <end position="577"/>
    </location>
</feature>
<dbReference type="InterPro" id="IPR052774">
    <property type="entry name" value="Celegans_DevNeuronal_Protein"/>
</dbReference>
<feature type="domain" description="Apple" evidence="2">
    <location>
        <begin position="603"/>
        <end position="681"/>
    </location>
</feature>
<feature type="compositionally biased region" description="Acidic residues" evidence="1">
    <location>
        <begin position="276"/>
        <end position="288"/>
    </location>
</feature>
<dbReference type="AlphaFoldDB" id="A0AAF5PZE0"/>
<evidence type="ECO:0000313" key="4">
    <source>
        <dbReference type="WBParaSite" id="mrna-Wban_07629"/>
    </source>
</evidence>